<sequence>MIFIRETRALLWMELNTENGRDMTRKLLTHKNRNSGFTLIEMLIVFALIGILVGMGLPQYKYATKRARESVLKENLFQMRTLIDQYYADKGKYPYSLQALVDEKYLRAIPIDPITRASETWIEMPEIQSEEDLILAVEPGISDVLSGSEMKSLDGTLYSTW</sequence>
<dbReference type="Gene3D" id="3.30.700.10">
    <property type="entry name" value="Glycoprotein, Type 4 Pilin"/>
    <property type="match status" value="1"/>
</dbReference>
<dbReference type="PROSITE" id="PS00409">
    <property type="entry name" value="PROKAR_NTER_METHYL"/>
    <property type="match status" value="1"/>
</dbReference>
<reference evidence="3" key="1">
    <citation type="journal article" date="2015" name="Nature">
        <title>Complex archaea that bridge the gap between prokaryotes and eukaryotes.</title>
        <authorList>
            <person name="Spang A."/>
            <person name="Saw J.H."/>
            <person name="Jorgensen S.L."/>
            <person name="Zaremba-Niedzwiedzka K."/>
            <person name="Martijn J."/>
            <person name="Lind A.E."/>
            <person name="van Eijk R."/>
            <person name="Schleper C."/>
            <person name="Guy L."/>
            <person name="Ettema T.J."/>
        </authorList>
    </citation>
    <scope>NUCLEOTIDE SEQUENCE</scope>
</reference>
<dbReference type="InterPro" id="IPR000983">
    <property type="entry name" value="Bac_GSPG_pilin"/>
</dbReference>
<comment type="caution">
    <text evidence="3">The sequence shown here is derived from an EMBL/GenBank/DDBJ whole genome shotgun (WGS) entry which is preliminary data.</text>
</comment>
<accession>A0A0F9NYP4</accession>
<dbReference type="EMBL" id="LAZR01003542">
    <property type="protein sequence ID" value="KKN17242.1"/>
    <property type="molecule type" value="Genomic_DNA"/>
</dbReference>
<evidence type="ECO:0008006" key="4">
    <source>
        <dbReference type="Google" id="ProtNLM"/>
    </source>
</evidence>
<protein>
    <recommendedName>
        <fullName evidence="4">Type II secretion system protein GspG C-terminal domain-containing protein</fullName>
    </recommendedName>
</protein>
<evidence type="ECO:0000256" key="2">
    <source>
        <dbReference type="SAM" id="Phobius"/>
    </source>
</evidence>
<proteinExistence type="predicted"/>
<dbReference type="PRINTS" id="PR00813">
    <property type="entry name" value="BCTERIALGSPG"/>
</dbReference>
<keyword evidence="2" id="KW-0812">Transmembrane</keyword>
<organism evidence="3">
    <name type="scientific">marine sediment metagenome</name>
    <dbReference type="NCBI Taxonomy" id="412755"/>
    <lineage>
        <taxon>unclassified sequences</taxon>
        <taxon>metagenomes</taxon>
        <taxon>ecological metagenomes</taxon>
    </lineage>
</organism>
<keyword evidence="1" id="KW-0488">Methylation</keyword>
<dbReference type="InterPro" id="IPR012902">
    <property type="entry name" value="N_methyl_site"/>
</dbReference>
<evidence type="ECO:0000256" key="1">
    <source>
        <dbReference type="ARBA" id="ARBA00022481"/>
    </source>
</evidence>
<dbReference type="PANTHER" id="PTHR30093">
    <property type="entry name" value="GENERAL SECRETION PATHWAY PROTEIN G"/>
    <property type="match status" value="1"/>
</dbReference>
<feature type="transmembrane region" description="Helical" evidence="2">
    <location>
        <begin position="37"/>
        <end position="58"/>
    </location>
</feature>
<evidence type="ECO:0000313" key="3">
    <source>
        <dbReference type="EMBL" id="KKN17242.1"/>
    </source>
</evidence>
<dbReference type="NCBIfam" id="TIGR02532">
    <property type="entry name" value="IV_pilin_GFxxxE"/>
    <property type="match status" value="1"/>
</dbReference>
<dbReference type="AlphaFoldDB" id="A0A0F9NYP4"/>
<keyword evidence="2" id="KW-1133">Transmembrane helix</keyword>
<dbReference type="GO" id="GO:0015627">
    <property type="term" value="C:type II protein secretion system complex"/>
    <property type="evidence" value="ECO:0007669"/>
    <property type="project" value="InterPro"/>
</dbReference>
<dbReference type="InterPro" id="IPR045584">
    <property type="entry name" value="Pilin-like"/>
</dbReference>
<dbReference type="GO" id="GO:0015628">
    <property type="term" value="P:protein secretion by the type II secretion system"/>
    <property type="evidence" value="ECO:0007669"/>
    <property type="project" value="InterPro"/>
</dbReference>
<dbReference type="Pfam" id="PF07963">
    <property type="entry name" value="N_methyl"/>
    <property type="match status" value="1"/>
</dbReference>
<dbReference type="SUPFAM" id="SSF54523">
    <property type="entry name" value="Pili subunits"/>
    <property type="match status" value="1"/>
</dbReference>
<dbReference type="PANTHER" id="PTHR30093:SF47">
    <property type="entry name" value="TYPE IV PILUS NON-CORE MINOR PILIN PILE"/>
    <property type="match status" value="1"/>
</dbReference>
<name>A0A0F9NYP4_9ZZZZ</name>
<keyword evidence="2" id="KW-0472">Membrane</keyword>
<gene>
    <name evidence="3" type="ORF">LCGC14_0967880</name>
</gene>